<keyword evidence="12" id="KW-1185">Reference proteome</keyword>
<evidence type="ECO:0000256" key="1">
    <source>
        <dbReference type="ARBA" id="ARBA00004292"/>
    </source>
</evidence>
<evidence type="ECO:0000256" key="4">
    <source>
        <dbReference type="ARBA" id="ARBA00022692"/>
    </source>
</evidence>
<dbReference type="PANTHER" id="PTHR21382:SF1">
    <property type="entry name" value="NADH DEHYDROGENASE [UBIQUINONE] 1 ALPHA SUBCOMPLEX SUBUNIT 11"/>
    <property type="match status" value="1"/>
</dbReference>
<keyword evidence="7" id="KW-0496">Mitochondrion</keyword>
<dbReference type="GO" id="GO:0006120">
    <property type="term" value="P:mitochondrial electron transport, NADH to ubiquinone"/>
    <property type="evidence" value="ECO:0007669"/>
    <property type="project" value="InterPro"/>
</dbReference>
<dbReference type="GO" id="GO:0045271">
    <property type="term" value="C:respiratory chain complex I"/>
    <property type="evidence" value="ECO:0007669"/>
    <property type="project" value="InterPro"/>
</dbReference>
<gene>
    <name evidence="11" type="ORF">NP493_595g00003</name>
</gene>
<evidence type="ECO:0000313" key="11">
    <source>
        <dbReference type="EMBL" id="KAK2177488.1"/>
    </source>
</evidence>
<sequence>MPRELISTHIYRYPDGKNCAEKTMHTVKAWGFWGLWASLYDLVGISSPKTLMGAASRVVYINTPVLIGATVFSSGGCIIGNMRGKDGPLNHVLAGALSGAAIASYTGRTAMGIRLGVILAIGGGLFKSFQQNGVKLLPVVEHKEQGMFHQYHRYFGPGRIEEAKLPPTYT</sequence>
<name>A0AAD9NQY6_RIDPI</name>
<keyword evidence="5" id="KW-0999">Mitochondrion inner membrane</keyword>
<dbReference type="InterPro" id="IPR039205">
    <property type="entry name" value="NDUFA11"/>
</dbReference>
<evidence type="ECO:0000313" key="12">
    <source>
        <dbReference type="Proteomes" id="UP001209878"/>
    </source>
</evidence>
<evidence type="ECO:0000256" key="10">
    <source>
        <dbReference type="ARBA" id="ARBA00031497"/>
    </source>
</evidence>
<evidence type="ECO:0000256" key="8">
    <source>
        <dbReference type="ARBA" id="ARBA00023136"/>
    </source>
</evidence>
<accession>A0AAD9NQY6</accession>
<evidence type="ECO:0000256" key="9">
    <source>
        <dbReference type="ARBA" id="ARBA00030608"/>
    </source>
</evidence>
<evidence type="ECO:0000256" key="5">
    <source>
        <dbReference type="ARBA" id="ARBA00022792"/>
    </source>
</evidence>
<evidence type="ECO:0000256" key="7">
    <source>
        <dbReference type="ARBA" id="ARBA00023128"/>
    </source>
</evidence>
<proteinExistence type="inferred from homology"/>
<keyword evidence="6" id="KW-1133">Transmembrane helix</keyword>
<keyword evidence="8" id="KW-0472">Membrane</keyword>
<reference evidence="11" key="1">
    <citation type="journal article" date="2023" name="Mol. Biol. Evol.">
        <title>Third-Generation Sequencing Reveals the Adaptive Role of the Epigenome in Three Deep-Sea Polychaetes.</title>
        <authorList>
            <person name="Perez M."/>
            <person name="Aroh O."/>
            <person name="Sun Y."/>
            <person name="Lan Y."/>
            <person name="Juniper S.K."/>
            <person name="Young C.R."/>
            <person name="Angers B."/>
            <person name="Qian P.Y."/>
        </authorList>
    </citation>
    <scope>NUCLEOTIDE SEQUENCE</scope>
    <source>
        <strain evidence="11">R07B-5</strain>
    </source>
</reference>
<dbReference type="AlphaFoldDB" id="A0AAD9NQY6"/>
<organism evidence="11 12">
    <name type="scientific">Ridgeia piscesae</name>
    <name type="common">Tubeworm</name>
    <dbReference type="NCBI Taxonomy" id="27915"/>
    <lineage>
        <taxon>Eukaryota</taxon>
        <taxon>Metazoa</taxon>
        <taxon>Spiralia</taxon>
        <taxon>Lophotrochozoa</taxon>
        <taxon>Annelida</taxon>
        <taxon>Polychaeta</taxon>
        <taxon>Sedentaria</taxon>
        <taxon>Canalipalpata</taxon>
        <taxon>Sabellida</taxon>
        <taxon>Siboglinidae</taxon>
        <taxon>Ridgeia</taxon>
    </lineage>
</organism>
<dbReference type="PANTHER" id="PTHR21382">
    <property type="entry name" value="NADH-UBIQUINONE OXIDOREDUCTASE SUBUNIT"/>
    <property type="match status" value="1"/>
</dbReference>
<comment type="subcellular location">
    <subcellularLocation>
        <location evidence="1">Mitochondrion inner membrane</location>
        <topology evidence="1">Multi-pass membrane protein</topology>
        <orientation evidence="1">Matrix side</orientation>
    </subcellularLocation>
</comment>
<dbReference type="EMBL" id="JAODUO010000594">
    <property type="protein sequence ID" value="KAK2177488.1"/>
    <property type="molecule type" value="Genomic_DNA"/>
</dbReference>
<protein>
    <recommendedName>
        <fullName evidence="3">NADH dehydrogenase [ubiquinone] 1 alpha subcomplex subunit 11</fullName>
    </recommendedName>
    <alternativeName>
        <fullName evidence="9">Complex I-B14.7</fullName>
    </alternativeName>
    <alternativeName>
        <fullName evidence="10">NADH-ubiquinone oxidoreductase subunit B14.7</fullName>
    </alternativeName>
</protein>
<keyword evidence="4" id="KW-0812">Transmembrane</keyword>
<dbReference type="GO" id="GO:0005743">
    <property type="term" value="C:mitochondrial inner membrane"/>
    <property type="evidence" value="ECO:0007669"/>
    <property type="project" value="UniProtKB-SubCell"/>
</dbReference>
<evidence type="ECO:0000256" key="3">
    <source>
        <dbReference type="ARBA" id="ARBA00018191"/>
    </source>
</evidence>
<comment type="caution">
    <text evidence="11">The sequence shown here is derived from an EMBL/GenBank/DDBJ whole genome shotgun (WGS) entry which is preliminary data.</text>
</comment>
<evidence type="ECO:0000256" key="2">
    <source>
        <dbReference type="ARBA" id="ARBA00008699"/>
    </source>
</evidence>
<evidence type="ECO:0000256" key="6">
    <source>
        <dbReference type="ARBA" id="ARBA00022989"/>
    </source>
</evidence>
<comment type="similarity">
    <text evidence="2">Belongs to the complex I NDUFA11 subunit family.</text>
</comment>
<dbReference type="Proteomes" id="UP001209878">
    <property type="component" value="Unassembled WGS sequence"/>
</dbReference>